<dbReference type="Proteomes" id="UP001162060">
    <property type="component" value="Unassembled WGS sequence"/>
</dbReference>
<dbReference type="AlphaFoldDB" id="A0AAV1TFA0"/>
<evidence type="ECO:0000313" key="1">
    <source>
        <dbReference type="EMBL" id="CAK7913697.1"/>
    </source>
</evidence>
<evidence type="ECO:0000313" key="2">
    <source>
        <dbReference type="Proteomes" id="UP001162060"/>
    </source>
</evidence>
<protein>
    <submittedName>
        <fullName evidence="1">Uncharacterized protein</fullName>
    </submittedName>
</protein>
<name>A0AAV1TFA0_9STRA</name>
<dbReference type="EMBL" id="CAKLBY020000039">
    <property type="protein sequence ID" value="CAK7913697.1"/>
    <property type="molecule type" value="Genomic_DNA"/>
</dbReference>
<gene>
    <name evidence="1" type="ORF">PM001_LOCUS4814</name>
</gene>
<sequence length="45" mass="5138">MHGDHVIGSMHRRVLRAMRDEMNMCYGHVRTGCLLSNVSSPRPTQ</sequence>
<accession>A0AAV1TFA0</accession>
<comment type="caution">
    <text evidence="1">The sequence shown here is derived from an EMBL/GenBank/DDBJ whole genome shotgun (WGS) entry which is preliminary data.</text>
</comment>
<reference evidence="1" key="1">
    <citation type="submission" date="2024-01" db="EMBL/GenBank/DDBJ databases">
        <authorList>
            <person name="Webb A."/>
        </authorList>
    </citation>
    <scope>NUCLEOTIDE SEQUENCE</scope>
    <source>
        <strain evidence="1">Pm1</strain>
    </source>
</reference>
<proteinExistence type="predicted"/>
<organism evidence="1 2">
    <name type="scientific">Peronospora matthiolae</name>
    <dbReference type="NCBI Taxonomy" id="2874970"/>
    <lineage>
        <taxon>Eukaryota</taxon>
        <taxon>Sar</taxon>
        <taxon>Stramenopiles</taxon>
        <taxon>Oomycota</taxon>
        <taxon>Peronosporomycetes</taxon>
        <taxon>Peronosporales</taxon>
        <taxon>Peronosporaceae</taxon>
        <taxon>Peronospora</taxon>
    </lineage>
</organism>